<evidence type="ECO:0000313" key="1">
    <source>
        <dbReference type="EMBL" id="KZT65187.1"/>
    </source>
</evidence>
<reference evidence="1 2" key="1">
    <citation type="journal article" date="2016" name="Mol. Biol. Evol.">
        <title>Comparative Genomics of Early-Diverging Mushroom-Forming Fungi Provides Insights into the Origins of Lignocellulose Decay Capabilities.</title>
        <authorList>
            <person name="Nagy L.G."/>
            <person name="Riley R."/>
            <person name="Tritt A."/>
            <person name="Adam C."/>
            <person name="Daum C."/>
            <person name="Floudas D."/>
            <person name="Sun H."/>
            <person name="Yadav J.S."/>
            <person name="Pangilinan J."/>
            <person name="Larsson K.H."/>
            <person name="Matsuura K."/>
            <person name="Barry K."/>
            <person name="Labutti K."/>
            <person name="Kuo R."/>
            <person name="Ohm R.A."/>
            <person name="Bhattacharya S.S."/>
            <person name="Shirouzu T."/>
            <person name="Yoshinaga Y."/>
            <person name="Martin F.M."/>
            <person name="Grigoriev I.V."/>
            <person name="Hibbett D.S."/>
        </authorList>
    </citation>
    <scope>NUCLEOTIDE SEQUENCE [LARGE SCALE GENOMIC DNA]</scope>
    <source>
        <strain evidence="1 2">L-15889</strain>
    </source>
</reference>
<dbReference type="AlphaFoldDB" id="A0A165M3J7"/>
<dbReference type="Proteomes" id="UP000076727">
    <property type="component" value="Unassembled WGS sequence"/>
</dbReference>
<protein>
    <submittedName>
        <fullName evidence="1">Uncharacterized protein</fullName>
    </submittedName>
</protein>
<keyword evidence="2" id="KW-1185">Reference proteome</keyword>
<name>A0A165M3J7_9APHY</name>
<accession>A0A165M3J7</accession>
<gene>
    <name evidence="1" type="ORF">DAEQUDRAFT_731704</name>
</gene>
<organism evidence="1 2">
    <name type="scientific">Daedalea quercina L-15889</name>
    <dbReference type="NCBI Taxonomy" id="1314783"/>
    <lineage>
        <taxon>Eukaryota</taxon>
        <taxon>Fungi</taxon>
        <taxon>Dikarya</taxon>
        <taxon>Basidiomycota</taxon>
        <taxon>Agaricomycotina</taxon>
        <taxon>Agaricomycetes</taxon>
        <taxon>Polyporales</taxon>
        <taxon>Fomitopsis</taxon>
    </lineage>
</organism>
<dbReference type="EMBL" id="KV429110">
    <property type="protein sequence ID" value="KZT65187.1"/>
    <property type="molecule type" value="Genomic_DNA"/>
</dbReference>
<proteinExistence type="predicted"/>
<evidence type="ECO:0000313" key="2">
    <source>
        <dbReference type="Proteomes" id="UP000076727"/>
    </source>
</evidence>
<sequence>MFLAVLHLHEHGKGVHDSSRMQGFLSWHPYGATRATEHITWNEPAFFYAYGEDDENVSSSTSLSFCRIMRSANAPQLPRSHYNSARAGRQA</sequence>